<protein>
    <submittedName>
        <fullName evidence="2">Uncharacterized protein</fullName>
    </submittedName>
</protein>
<keyword evidence="1" id="KW-0812">Transmembrane</keyword>
<evidence type="ECO:0000256" key="1">
    <source>
        <dbReference type="SAM" id="Phobius"/>
    </source>
</evidence>
<keyword evidence="1" id="KW-0472">Membrane</keyword>
<evidence type="ECO:0000313" key="2">
    <source>
        <dbReference type="EMBL" id="ALG82216.1"/>
    </source>
</evidence>
<sequence>MTGPKDSLSSISVRDYEDVIERLFRNGRTNAIIAWLLVAVLVSVFVESVRRLDYQWIVFVGFVGVVVLLPPIVYRERRVMLPWEILVLALFPILIRAVVGGSVGTFATYLALAAIALIIIVELHMFTDLKVTHWFAVVLVVMTTLATVAVWTIFRWNADQFLGTTYLSDNESLMIEWVYVTVAGIVAGVVFDTYFTRRDRILWRILRKMVDR</sequence>
<feature type="transmembrane region" description="Helical" evidence="1">
    <location>
        <begin position="106"/>
        <end position="127"/>
    </location>
</feature>
<feature type="transmembrane region" description="Helical" evidence="1">
    <location>
        <begin position="134"/>
        <end position="154"/>
    </location>
</feature>
<dbReference type="KEGG" id="hsf:HLASA_1323"/>
<gene>
    <name evidence="2" type="ORF">HLASA_1323</name>
</gene>
<feature type="transmembrane region" description="Helical" evidence="1">
    <location>
        <begin position="81"/>
        <end position="100"/>
    </location>
</feature>
<reference evidence="3" key="1">
    <citation type="submission" date="2015-05" db="EMBL/GenBank/DDBJ databases">
        <title>Complete genome sequence of Halanaeroarchaeum sulfurireducens type strain M27-SA2, a sulfate-reducer haloarchaeon from marine anoxic lake Medee.</title>
        <authorList>
            <person name="Messina E."/>
            <person name="Kublanov I.V."/>
            <person name="Toshchakov S."/>
            <person name="Arcadi E."/>
            <person name="La Spada G."/>
            <person name="La Cono V."/>
            <person name="Yakimov M.M."/>
        </authorList>
    </citation>
    <scope>NUCLEOTIDE SEQUENCE [LARGE SCALE GENOMIC DNA]</scope>
    <source>
        <strain evidence="3">M27-SA2</strain>
    </source>
</reference>
<dbReference type="GeneID" id="26010667"/>
<name>A0A0N9N551_9EURY</name>
<accession>A0A0N9N551</accession>
<dbReference type="Proteomes" id="UP000060390">
    <property type="component" value="Chromosome"/>
</dbReference>
<proteinExistence type="predicted"/>
<feature type="transmembrane region" description="Helical" evidence="1">
    <location>
        <begin position="32"/>
        <end position="50"/>
    </location>
</feature>
<evidence type="ECO:0000313" key="3">
    <source>
        <dbReference type="Proteomes" id="UP000060390"/>
    </source>
</evidence>
<keyword evidence="1" id="KW-1133">Transmembrane helix</keyword>
<dbReference type="STRING" id="1604004.HLASA_1323"/>
<organism evidence="2 3">
    <name type="scientific">Halanaeroarchaeum sulfurireducens</name>
    <dbReference type="NCBI Taxonomy" id="1604004"/>
    <lineage>
        <taxon>Archaea</taxon>
        <taxon>Methanobacteriati</taxon>
        <taxon>Methanobacteriota</taxon>
        <taxon>Stenosarchaea group</taxon>
        <taxon>Halobacteria</taxon>
        <taxon>Halobacteriales</taxon>
        <taxon>Halobacteriaceae</taxon>
        <taxon>Halanaeroarchaeum</taxon>
    </lineage>
</organism>
<dbReference type="AlphaFoldDB" id="A0A0N9N551"/>
<reference evidence="2 3" key="2">
    <citation type="journal article" date="2016" name="Stand. Genomic Sci.">
        <title>Complete genome sequence of 'Halanaeroarchaeum sulfurireducens' M27-SA2, a sulfur-reducing and acetate-oxidizing haloarchaeon from the deep-sea hypersaline anoxic lake Medee.</title>
        <authorList>
            <person name="Messina E."/>
            <person name="Sorokin D.Y."/>
            <person name="Kublanov I.V."/>
            <person name="Toshchakov S."/>
            <person name="Lopatina A."/>
            <person name="Arcadi E."/>
            <person name="Smedile F."/>
            <person name="La Spada G."/>
            <person name="La Cono V."/>
            <person name="Yakimov M.M."/>
        </authorList>
    </citation>
    <scope>NUCLEOTIDE SEQUENCE [LARGE SCALE GENOMIC DNA]</scope>
    <source>
        <strain evidence="2 3">M27-SA2</strain>
    </source>
</reference>
<dbReference type="EMBL" id="CP011564">
    <property type="protein sequence ID" value="ALG82216.1"/>
    <property type="molecule type" value="Genomic_DNA"/>
</dbReference>
<feature type="transmembrane region" description="Helical" evidence="1">
    <location>
        <begin position="56"/>
        <end position="74"/>
    </location>
</feature>
<feature type="transmembrane region" description="Helical" evidence="1">
    <location>
        <begin position="174"/>
        <end position="195"/>
    </location>
</feature>
<dbReference type="RefSeq" id="WP_054519716.1">
    <property type="nucleotide sequence ID" value="NZ_CP011564.1"/>
</dbReference>